<organism evidence="1 2">
    <name type="scientific">Desmophyllum pertusum</name>
    <dbReference type="NCBI Taxonomy" id="174260"/>
    <lineage>
        <taxon>Eukaryota</taxon>
        <taxon>Metazoa</taxon>
        <taxon>Cnidaria</taxon>
        <taxon>Anthozoa</taxon>
        <taxon>Hexacorallia</taxon>
        <taxon>Scleractinia</taxon>
        <taxon>Caryophylliina</taxon>
        <taxon>Caryophylliidae</taxon>
        <taxon>Desmophyllum</taxon>
    </lineage>
</organism>
<protein>
    <submittedName>
        <fullName evidence="1">Uncharacterized protein</fullName>
    </submittedName>
</protein>
<dbReference type="Proteomes" id="UP001163046">
    <property type="component" value="Unassembled WGS sequence"/>
</dbReference>
<name>A0A9W9ZJ42_9CNID</name>
<proteinExistence type="predicted"/>
<evidence type="ECO:0000313" key="1">
    <source>
        <dbReference type="EMBL" id="KAJ7382681.1"/>
    </source>
</evidence>
<keyword evidence="2" id="KW-1185">Reference proteome</keyword>
<dbReference type="OrthoDB" id="5982990at2759"/>
<dbReference type="AlphaFoldDB" id="A0A9W9ZJ42"/>
<comment type="caution">
    <text evidence="1">The sequence shown here is derived from an EMBL/GenBank/DDBJ whole genome shotgun (WGS) entry which is preliminary data.</text>
</comment>
<accession>A0A9W9ZJ42</accession>
<evidence type="ECO:0000313" key="2">
    <source>
        <dbReference type="Proteomes" id="UP001163046"/>
    </source>
</evidence>
<sequence>MNDPHTGLTYTALTGKRKQSVSDAEKLLSTAVAEWCKNNGYPEEGRVVEVIANWHKASDGRGLDEETRKKYNMAMLDFLLEDWMPWYNENRDFSTLDPNRPFKGIKDMTRELIVAITTNIESQEFRRHYGEEKGLPAEHPRAGSTDDVEGIFAFFHELLGPIFDEKAFHDTFPKVMLEYTKKCDPDLPFYHYTGVNERFNSGLLPSFNQPSEHGRGERLDQVQISRRADPEFLWQIGP</sequence>
<reference evidence="1" key="1">
    <citation type="submission" date="2023-01" db="EMBL/GenBank/DDBJ databases">
        <title>Genome assembly of the deep-sea coral Lophelia pertusa.</title>
        <authorList>
            <person name="Herrera S."/>
            <person name="Cordes E."/>
        </authorList>
    </citation>
    <scope>NUCLEOTIDE SEQUENCE</scope>
    <source>
        <strain evidence="1">USNM1676648</strain>
        <tissue evidence="1">Polyp</tissue>
    </source>
</reference>
<dbReference type="EMBL" id="MU825917">
    <property type="protein sequence ID" value="KAJ7382681.1"/>
    <property type="molecule type" value="Genomic_DNA"/>
</dbReference>
<gene>
    <name evidence="1" type="ORF">OS493_033473</name>
</gene>